<evidence type="ECO:0000256" key="1">
    <source>
        <dbReference type="PROSITE-ProRule" id="PRU00259"/>
    </source>
</evidence>
<dbReference type="PANTHER" id="PTHR46241">
    <property type="entry name" value="ARMADILLO REPEAT-CONTAINING PROTEIN 4 ARMC4"/>
    <property type="match status" value="1"/>
</dbReference>
<feature type="non-terminal residue" evidence="2">
    <location>
        <position position="111"/>
    </location>
</feature>
<evidence type="ECO:0000313" key="3">
    <source>
        <dbReference type="Proteomes" id="UP001233172"/>
    </source>
</evidence>
<dbReference type="InterPro" id="IPR011989">
    <property type="entry name" value="ARM-like"/>
</dbReference>
<organism evidence="2 3">
    <name type="scientific">Biomphalaria pfeifferi</name>
    <name type="common">Bloodfluke planorb</name>
    <name type="synonym">Freshwater snail</name>
    <dbReference type="NCBI Taxonomy" id="112525"/>
    <lineage>
        <taxon>Eukaryota</taxon>
        <taxon>Metazoa</taxon>
        <taxon>Spiralia</taxon>
        <taxon>Lophotrochozoa</taxon>
        <taxon>Mollusca</taxon>
        <taxon>Gastropoda</taxon>
        <taxon>Heterobranchia</taxon>
        <taxon>Euthyneura</taxon>
        <taxon>Panpulmonata</taxon>
        <taxon>Hygrophila</taxon>
        <taxon>Lymnaeoidea</taxon>
        <taxon>Planorbidae</taxon>
        <taxon>Biomphalaria</taxon>
    </lineage>
</organism>
<proteinExistence type="predicted"/>
<name>A0AAD8BHM8_BIOPF</name>
<dbReference type="SUPFAM" id="SSF48371">
    <property type="entry name" value="ARM repeat"/>
    <property type="match status" value="1"/>
</dbReference>
<gene>
    <name evidence="2" type="ORF">Bpfe_016920</name>
</gene>
<evidence type="ECO:0000313" key="2">
    <source>
        <dbReference type="EMBL" id="KAK0053700.1"/>
    </source>
</evidence>
<reference evidence="2" key="2">
    <citation type="submission" date="2023-04" db="EMBL/GenBank/DDBJ databases">
        <authorList>
            <person name="Bu L."/>
            <person name="Lu L."/>
            <person name="Laidemitt M.R."/>
            <person name="Zhang S.M."/>
            <person name="Mutuku M."/>
            <person name="Mkoji G."/>
            <person name="Steinauer M."/>
            <person name="Loker E.S."/>
        </authorList>
    </citation>
    <scope>NUCLEOTIDE SEQUENCE</scope>
    <source>
        <strain evidence="2">KasaAsao</strain>
        <tissue evidence="2">Whole Snail</tissue>
    </source>
</reference>
<dbReference type="EMBL" id="JASAOG010000084">
    <property type="protein sequence ID" value="KAK0053700.1"/>
    <property type="molecule type" value="Genomic_DNA"/>
</dbReference>
<keyword evidence="3" id="KW-1185">Reference proteome</keyword>
<dbReference type="InterPro" id="IPR016024">
    <property type="entry name" value="ARM-type_fold"/>
</dbReference>
<dbReference type="Proteomes" id="UP001233172">
    <property type="component" value="Unassembled WGS sequence"/>
</dbReference>
<accession>A0AAD8BHM8</accession>
<feature type="repeat" description="ARM" evidence="1">
    <location>
        <begin position="30"/>
        <end position="63"/>
    </location>
</feature>
<dbReference type="Pfam" id="PF00514">
    <property type="entry name" value="Arm"/>
    <property type="match status" value="1"/>
</dbReference>
<sequence length="111" mass="12422">SDDKLRRHLAEAIARCCNWGNNRIAFGRERAVAPLVKYLKSKDENVHRSTARALFQLSKNPENCITMHEAGVVKPLIQMVGSKDEDLQESSAGCIGNIRRLALANEKARYS</sequence>
<reference evidence="2" key="1">
    <citation type="journal article" date="2023" name="PLoS Negl. Trop. Dis.">
        <title>A genome sequence for Biomphalaria pfeifferi, the major vector snail for the human-infecting parasite Schistosoma mansoni.</title>
        <authorList>
            <person name="Bu L."/>
            <person name="Lu L."/>
            <person name="Laidemitt M.R."/>
            <person name="Zhang S.M."/>
            <person name="Mutuku M."/>
            <person name="Mkoji G."/>
            <person name="Steinauer M."/>
            <person name="Loker E.S."/>
        </authorList>
    </citation>
    <scope>NUCLEOTIDE SEQUENCE</scope>
    <source>
        <strain evidence="2">KasaAsao</strain>
    </source>
</reference>
<comment type="caution">
    <text evidence="2">The sequence shown here is derived from an EMBL/GenBank/DDBJ whole genome shotgun (WGS) entry which is preliminary data.</text>
</comment>
<dbReference type="AlphaFoldDB" id="A0AAD8BHM8"/>
<dbReference type="PROSITE" id="PS50176">
    <property type="entry name" value="ARM_REPEAT"/>
    <property type="match status" value="1"/>
</dbReference>
<protein>
    <submittedName>
        <fullName evidence="2">Armadillo repeat-containing protein 4</fullName>
    </submittedName>
</protein>
<dbReference type="InterPro" id="IPR000225">
    <property type="entry name" value="Armadillo"/>
</dbReference>
<dbReference type="SMART" id="SM00185">
    <property type="entry name" value="ARM"/>
    <property type="match status" value="2"/>
</dbReference>
<dbReference type="Gene3D" id="1.25.10.10">
    <property type="entry name" value="Leucine-rich Repeat Variant"/>
    <property type="match status" value="1"/>
</dbReference>
<dbReference type="PANTHER" id="PTHR46241:SF1">
    <property type="entry name" value="OUTER DYNEIN ARM-DOCKING COMPLEX SUBUNIT 2"/>
    <property type="match status" value="1"/>
</dbReference>